<dbReference type="AlphaFoldDB" id="A0A084WP92"/>
<proteinExistence type="predicted"/>
<sequence length="77" mass="8527">MPTRLDFSKPSRASSRVFGIRSKVVCVRGTVRSRGLDTLPKLIVSVVSLQEHTIYAAWNGDVAYECMSGCCVRDYVS</sequence>
<keyword evidence="3" id="KW-1185">Reference proteome</keyword>
<evidence type="ECO:0000313" key="2">
    <source>
        <dbReference type="EnsemblMetazoa" id="ASIC020237-PA"/>
    </source>
</evidence>
<dbReference type="EMBL" id="ATLV01024992">
    <property type="status" value="NOT_ANNOTATED_CDS"/>
    <property type="molecule type" value="Genomic_DNA"/>
</dbReference>
<reference evidence="2" key="2">
    <citation type="submission" date="2020-05" db="UniProtKB">
        <authorList>
            <consortium name="EnsemblMetazoa"/>
        </authorList>
    </citation>
    <scope>IDENTIFICATION</scope>
</reference>
<evidence type="ECO:0000313" key="1">
    <source>
        <dbReference type="EMBL" id="KFB52036.1"/>
    </source>
</evidence>
<reference evidence="1 3" key="1">
    <citation type="journal article" date="2014" name="BMC Genomics">
        <title>Genome sequence of Anopheles sinensis provides insight into genetics basis of mosquito competence for malaria parasites.</title>
        <authorList>
            <person name="Zhou D."/>
            <person name="Zhang D."/>
            <person name="Ding G."/>
            <person name="Shi L."/>
            <person name="Hou Q."/>
            <person name="Ye Y."/>
            <person name="Xu Y."/>
            <person name="Zhou H."/>
            <person name="Xiong C."/>
            <person name="Li S."/>
            <person name="Yu J."/>
            <person name="Hong S."/>
            <person name="Yu X."/>
            <person name="Zou P."/>
            <person name="Chen C."/>
            <person name="Chang X."/>
            <person name="Wang W."/>
            <person name="Lv Y."/>
            <person name="Sun Y."/>
            <person name="Ma L."/>
            <person name="Shen B."/>
            <person name="Zhu C."/>
        </authorList>
    </citation>
    <scope>NUCLEOTIDE SEQUENCE [LARGE SCALE GENOMIC DNA]</scope>
</reference>
<gene>
    <name evidence="1" type="ORF">ZHAS_00020237</name>
</gene>
<dbReference type="EnsemblMetazoa" id="ASIC020237-RA">
    <property type="protein sequence ID" value="ASIC020237-PA"/>
    <property type="gene ID" value="ASIC020237"/>
</dbReference>
<accession>A0A084WP92</accession>
<dbReference type="EMBL" id="KE525367">
    <property type="protein sequence ID" value="KFB52036.1"/>
    <property type="molecule type" value="Genomic_DNA"/>
</dbReference>
<dbReference type="Proteomes" id="UP000030765">
    <property type="component" value="Unassembled WGS sequence"/>
</dbReference>
<organism evidence="1">
    <name type="scientific">Anopheles sinensis</name>
    <name type="common">Mosquito</name>
    <dbReference type="NCBI Taxonomy" id="74873"/>
    <lineage>
        <taxon>Eukaryota</taxon>
        <taxon>Metazoa</taxon>
        <taxon>Ecdysozoa</taxon>
        <taxon>Arthropoda</taxon>
        <taxon>Hexapoda</taxon>
        <taxon>Insecta</taxon>
        <taxon>Pterygota</taxon>
        <taxon>Neoptera</taxon>
        <taxon>Endopterygota</taxon>
        <taxon>Diptera</taxon>
        <taxon>Nematocera</taxon>
        <taxon>Culicoidea</taxon>
        <taxon>Culicidae</taxon>
        <taxon>Anophelinae</taxon>
        <taxon>Anopheles</taxon>
    </lineage>
</organism>
<dbReference type="VEuPathDB" id="VectorBase:ASIC020237"/>
<protein>
    <submittedName>
        <fullName evidence="1 2">Nuclear transcriptional regulator 1-like protein</fullName>
    </submittedName>
</protein>
<evidence type="ECO:0000313" key="3">
    <source>
        <dbReference type="Proteomes" id="UP000030765"/>
    </source>
</evidence>
<name>A0A084WP92_ANOSI</name>